<evidence type="ECO:0000313" key="2">
    <source>
        <dbReference type="EMBL" id="UUY03070.1"/>
    </source>
</evidence>
<gene>
    <name evidence="2" type="ORF">LRS13_20695</name>
</gene>
<dbReference type="Proteomes" id="UP001058860">
    <property type="component" value="Chromosome"/>
</dbReference>
<accession>A0ABY5PEY9</accession>
<sequence>MPIALAYFVAHYFALFVFSGQDIVRLISDPFGSGADLFGIADFRIDFQAVSPNAIWAVQIGAIVIGHVIGLALAHDRAVELSPTHRLAVASQGPMLVLMVALTVLGLWSLSEGMAHI</sequence>
<organism evidence="2 3">
    <name type="scientific">Svornostia abyssi</name>
    <dbReference type="NCBI Taxonomy" id="2898438"/>
    <lineage>
        <taxon>Bacteria</taxon>
        <taxon>Bacillati</taxon>
        <taxon>Actinomycetota</taxon>
        <taxon>Thermoleophilia</taxon>
        <taxon>Solirubrobacterales</taxon>
        <taxon>Baekduiaceae</taxon>
        <taxon>Svornostia</taxon>
    </lineage>
</organism>
<evidence type="ECO:0000256" key="1">
    <source>
        <dbReference type="SAM" id="Phobius"/>
    </source>
</evidence>
<keyword evidence="1" id="KW-0812">Transmembrane</keyword>
<reference evidence="3" key="1">
    <citation type="submission" date="2021-11" db="EMBL/GenBank/DDBJ databases">
        <title>Cultivation dependent microbiological survey of springs from the worlds oldest radium mine currently devoted to the extraction of radon-saturated water.</title>
        <authorList>
            <person name="Kapinusova G."/>
            <person name="Smrhova T."/>
            <person name="Strejcek M."/>
            <person name="Suman J."/>
            <person name="Jani K."/>
            <person name="Pajer P."/>
            <person name="Uhlik O."/>
        </authorList>
    </citation>
    <scope>NUCLEOTIDE SEQUENCE [LARGE SCALE GENOMIC DNA]</scope>
    <source>
        <strain evidence="3">J379</strain>
    </source>
</reference>
<feature type="transmembrane region" description="Helical" evidence="1">
    <location>
        <begin position="54"/>
        <end position="75"/>
    </location>
</feature>
<keyword evidence="1" id="KW-0472">Membrane</keyword>
<keyword evidence="1" id="KW-1133">Transmembrane helix</keyword>
<dbReference type="RefSeq" id="WP_353863585.1">
    <property type="nucleotide sequence ID" value="NZ_CP088295.1"/>
</dbReference>
<protein>
    <submittedName>
        <fullName evidence="2">Uncharacterized protein</fullName>
    </submittedName>
</protein>
<feature type="transmembrane region" description="Helical" evidence="1">
    <location>
        <begin position="87"/>
        <end position="110"/>
    </location>
</feature>
<keyword evidence="3" id="KW-1185">Reference proteome</keyword>
<name>A0ABY5PEY9_9ACTN</name>
<evidence type="ECO:0000313" key="3">
    <source>
        <dbReference type="Proteomes" id="UP001058860"/>
    </source>
</evidence>
<dbReference type="EMBL" id="CP088295">
    <property type="protein sequence ID" value="UUY03070.1"/>
    <property type="molecule type" value="Genomic_DNA"/>
</dbReference>
<proteinExistence type="predicted"/>